<keyword evidence="3 4" id="KW-0472">Membrane</keyword>
<dbReference type="Pfam" id="PF07690">
    <property type="entry name" value="MFS_1"/>
    <property type="match status" value="1"/>
</dbReference>
<feature type="transmembrane region" description="Helical" evidence="4">
    <location>
        <begin position="44"/>
        <end position="64"/>
    </location>
</feature>
<keyword evidence="2 4" id="KW-1133">Transmembrane helix</keyword>
<organism evidence="5 6">
    <name type="scientific">Pseudomonas syringae</name>
    <dbReference type="NCBI Taxonomy" id="317"/>
    <lineage>
        <taxon>Bacteria</taxon>
        <taxon>Pseudomonadati</taxon>
        <taxon>Pseudomonadota</taxon>
        <taxon>Gammaproteobacteria</taxon>
        <taxon>Pseudomonadales</taxon>
        <taxon>Pseudomonadaceae</taxon>
        <taxon>Pseudomonas</taxon>
    </lineage>
</organism>
<evidence type="ECO:0000256" key="4">
    <source>
        <dbReference type="SAM" id="Phobius"/>
    </source>
</evidence>
<dbReference type="InterPro" id="IPR036259">
    <property type="entry name" value="MFS_trans_sf"/>
</dbReference>
<gene>
    <name evidence="5" type="ORF">IV01_23665</name>
</gene>
<dbReference type="PATRIC" id="fig|317.175.peg.4935"/>
<proteinExistence type="predicted"/>
<evidence type="ECO:0000256" key="1">
    <source>
        <dbReference type="ARBA" id="ARBA00022692"/>
    </source>
</evidence>
<dbReference type="Proteomes" id="UP000028631">
    <property type="component" value="Unassembled WGS sequence"/>
</dbReference>
<evidence type="ECO:0000313" key="6">
    <source>
        <dbReference type="Proteomes" id="UP000028631"/>
    </source>
</evidence>
<evidence type="ECO:0000313" key="5">
    <source>
        <dbReference type="EMBL" id="KFE51259.1"/>
    </source>
</evidence>
<feature type="transmembrane region" description="Helical" evidence="4">
    <location>
        <begin position="360"/>
        <end position="380"/>
    </location>
</feature>
<dbReference type="EMBL" id="JPQU01000089">
    <property type="protein sequence ID" value="KFE51259.1"/>
    <property type="molecule type" value="Genomic_DNA"/>
</dbReference>
<accession>A0A085V746</accession>
<protein>
    <submittedName>
        <fullName evidence="5">MFS transporter</fullName>
    </submittedName>
</protein>
<keyword evidence="1 4" id="KW-0812">Transmembrane</keyword>
<dbReference type="OrthoDB" id="5966585at2"/>
<dbReference type="InterPro" id="IPR011701">
    <property type="entry name" value="MFS"/>
</dbReference>
<feature type="transmembrane region" description="Helical" evidence="4">
    <location>
        <begin position="76"/>
        <end position="94"/>
    </location>
</feature>
<evidence type="ECO:0000256" key="3">
    <source>
        <dbReference type="ARBA" id="ARBA00023136"/>
    </source>
</evidence>
<dbReference type="SUPFAM" id="SSF103473">
    <property type="entry name" value="MFS general substrate transporter"/>
    <property type="match status" value="1"/>
</dbReference>
<feature type="transmembrane region" description="Helical" evidence="4">
    <location>
        <begin position="159"/>
        <end position="181"/>
    </location>
</feature>
<feature type="transmembrane region" description="Helical" evidence="4">
    <location>
        <begin position="12"/>
        <end position="32"/>
    </location>
</feature>
<feature type="transmembrane region" description="Helical" evidence="4">
    <location>
        <begin position="215"/>
        <end position="235"/>
    </location>
</feature>
<sequence length="391" mass="40845">MPRRPGTGKIVLLGLLQILSWGGSFYLLGVLADPIAADTGWPHQWVLGAASIGLLVASLLSPLCGRLISRLGGRKVLAAHGLILAAGLGLMAIAPSLPVFLLAWVIIGIAMATGLYDALFTSLGSTYGLEARPIIVGITLISGFCTTVIWPLLAVMEHLMGWRMTCAVFGGVVLVTLYPLYRYALDAHVPATASRSTTAGSGAALEPSIYWSMTALFAIAAALMTCISIVLLTVLQARGHSLTSAIAMAALIGPASVLCRVVDLLFKRKAPMFTALLSSGMTALGLLMVDFAPDLVAWGLVLYGAGNGLRAIVKSTLPLMVVHQADYAVISGRMARPALLAQAVAPIACGYLISTLGSEAMIHALTAMALIAFALSLWLARLVARRQTTTG</sequence>
<feature type="transmembrane region" description="Helical" evidence="4">
    <location>
        <begin position="334"/>
        <end position="354"/>
    </location>
</feature>
<feature type="transmembrane region" description="Helical" evidence="4">
    <location>
        <begin position="241"/>
        <end position="258"/>
    </location>
</feature>
<feature type="transmembrane region" description="Helical" evidence="4">
    <location>
        <begin position="131"/>
        <end position="153"/>
    </location>
</feature>
<dbReference type="GO" id="GO:0022857">
    <property type="term" value="F:transmembrane transporter activity"/>
    <property type="evidence" value="ECO:0007669"/>
    <property type="project" value="InterPro"/>
</dbReference>
<dbReference type="Gene3D" id="1.20.1250.20">
    <property type="entry name" value="MFS general substrate transporter like domains"/>
    <property type="match status" value="1"/>
</dbReference>
<dbReference type="AlphaFoldDB" id="A0A085V746"/>
<feature type="transmembrane region" description="Helical" evidence="4">
    <location>
        <begin position="295"/>
        <end position="313"/>
    </location>
</feature>
<reference evidence="5 6" key="1">
    <citation type="submission" date="2014-07" db="EMBL/GenBank/DDBJ databases">
        <title>Draft Genome Sequences of Environmental Pseudomonas syringae strains.</title>
        <authorList>
            <person name="Baltrus D.A."/>
            <person name="Berge O."/>
            <person name="Morris C."/>
        </authorList>
    </citation>
    <scope>NUCLEOTIDE SEQUENCE [LARGE SCALE GENOMIC DNA]</scope>
    <source>
        <strain evidence="5 6">GAW0119</strain>
    </source>
</reference>
<evidence type="ECO:0000256" key="2">
    <source>
        <dbReference type="ARBA" id="ARBA00022989"/>
    </source>
</evidence>
<keyword evidence="6" id="KW-1185">Reference proteome</keyword>
<name>A0A085V746_PSESX</name>
<comment type="caution">
    <text evidence="5">The sequence shown here is derived from an EMBL/GenBank/DDBJ whole genome shotgun (WGS) entry which is preliminary data.</text>
</comment>